<protein>
    <recommendedName>
        <fullName evidence="1">tRNA uridine 5-carboxymethylaminomethyl modification enzyme MnmG C-terminal domain-containing protein</fullName>
    </recommendedName>
</protein>
<name>A0AAD8QXP5_LOLMU</name>
<comment type="caution">
    <text evidence="2">The sequence shown here is derived from an EMBL/GenBank/DDBJ whole genome shotgun (WGS) entry which is preliminary data.</text>
</comment>
<accession>A0AAD8QXP5</accession>
<dbReference type="AlphaFoldDB" id="A0AAD8QXP5"/>
<proteinExistence type="predicted"/>
<gene>
    <name evidence="2" type="ORF">QYE76_034255</name>
</gene>
<feature type="domain" description="tRNA uridine 5-carboxymethylaminomethyl modification enzyme MnmG C-terminal" evidence="1">
    <location>
        <begin position="72"/>
        <end position="102"/>
    </location>
</feature>
<dbReference type="EMBL" id="JAUUTY010000007">
    <property type="protein sequence ID" value="KAK1610582.1"/>
    <property type="molecule type" value="Genomic_DNA"/>
</dbReference>
<evidence type="ECO:0000259" key="1">
    <source>
        <dbReference type="Pfam" id="PF13932"/>
    </source>
</evidence>
<dbReference type="InterPro" id="IPR044920">
    <property type="entry name" value="MnmG_C_subdom_sf"/>
</dbReference>
<evidence type="ECO:0000313" key="3">
    <source>
        <dbReference type="Proteomes" id="UP001231189"/>
    </source>
</evidence>
<evidence type="ECO:0000313" key="2">
    <source>
        <dbReference type="EMBL" id="KAK1610582.1"/>
    </source>
</evidence>
<sequence>MIKFGNVCCMTDWSGREIPGKVLFHEKTSELWSVEKDWSIMLKGDSLHGEKSARQCWCSCSTMVAGSSKIIDEEYRKLLEDLDYHSMKNLSLEAREKLSKFKAFGLASRRPTISSSSKVLFVSTSAYSRYYLARNITEHLVKENKYNRAATQKALVKDLSSWGSQWNNIETNETSYTIMPVHRLASLMFDIMQFVEGMT</sequence>
<dbReference type="Pfam" id="PF13932">
    <property type="entry name" value="SAM_GIDA_C"/>
    <property type="match status" value="1"/>
</dbReference>
<keyword evidence="3" id="KW-1185">Reference proteome</keyword>
<dbReference type="Proteomes" id="UP001231189">
    <property type="component" value="Unassembled WGS sequence"/>
</dbReference>
<reference evidence="2" key="1">
    <citation type="submission" date="2023-07" db="EMBL/GenBank/DDBJ databases">
        <title>A chromosome-level genome assembly of Lolium multiflorum.</title>
        <authorList>
            <person name="Chen Y."/>
            <person name="Copetti D."/>
            <person name="Kolliker R."/>
            <person name="Studer B."/>
        </authorList>
    </citation>
    <scope>NUCLEOTIDE SEQUENCE</scope>
    <source>
        <strain evidence="2">02402/16</strain>
        <tissue evidence="2">Leaf</tissue>
    </source>
</reference>
<organism evidence="2 3">
    <name type="scientific">Lolium multiflorum</name>
    <name type="common">Italian ryegrass</name>
    <name type="synonym">Lolium perenne subsp. multiflorum</name>
    <dbReference type="NCBI Taxonomy" id="4521"/>
    <lineage>
        <taxon>Eukaryota</taxon>
        <taxon>Viridiplantae</taxon>
        <taxon>Streptophyta</taxon>
        <taxon>Embryophyta</taxon>
        <taxon>Tracheophyta</taxon>
        <taxon>Spermatophyta</taxon>
        <taxon>Magnoliopsida</taxon>
        <taxon>Liliopsida</taxon>
        <taxon>Poales</taxon>
        <taxon>Poaceae</taxon>
        <taxon>BOP clade</taxon>
        <taxon>Pooideae</taxon>
        <taxon>Poodae</taxon>
        <taxon>Poeae</taxon>
        <taxon>Poeae Chloroplast Group 2 (Poeae type)</taxon>
        <taxon>Loliodinae</taxon>
        <taxon>Loliinae</taxon>
        <taxon>Lolium</taxon>
    </lineage>
</organism>
<dbReference type="Gene3D" id="1.10.150.570">
    <property type="entry name" value="GidA associated domain, C-terminal subdomain"/>
    <property type="match status" value="1"/>
</dbReference>
<dbReference type="InterPro" id="IPR026904">
    <property type="entry name" value="MnmG_C"/>
</dbReference>